<dbReference type="PANTHER" id="PTHR28457:SF1">
    <property type="entry name" value="CILIA- AND FLAGELLA-ASSOCIATED PROTEIN 119"/>
    <property type="match status" value="1"/>
</dbReference>
<dbReference type="EMBL" id="WSZM01000754">
    <property type="protein sequence ID" value="KAF4029824.1"/>
    <property type="molecule type" value="Genomic_DNA"/>
</dbReference>
<evidence type="ECO:0000313" key="4">
    <source>
        <dbReference type="Proteomes" id="UP000602510"/>
    </source>
</evidence>
<sequence length="252" mass="27733">MGRAIEVVTPPTPVVVEEPPPSPVEGPPGPRTLISLEQLEQVHAAESAAERAQQLQSALGVQHYPVNPRTCVWVDFCFGVLNFARDDARLTPQKTLALLTLAHVVYTFATDPAIDRDLSVSKISEPVPPYPQESTQSQEDVVPALLDSYPSVETVYEHFREKIRQASGVVPSNDTAQDTETPSSATSSPPTPFSPMEVARIVTYFTSTFFRHVRAYQYLNRVQRPSVMRECPLSTETPLPPPSLADATLQPE</sequence>
<dbReference type="Proteomes" id="UP000704712">
    <property type="component" value="Unassembled WGS sequence"/>
</dbReference>
<name>A0A833VUW5_PHYIN</name>
<dbReference type="AlphaFoldDB" id="A0A833VUW5"/>
<reference evidence="2" key="1">
    <citation type="submission" date="2020-04" db="EMBL/GenBank/DDBJ databases">
        <title>Hybrid Assembly of Korean Phytophthora infestans isolates.</title>
        <authorList>
            <person name="Prokchorchik M."/>
            <person name="Lee Y."/>
            <person name="Seo J."/>
            <person name="Cho J.-H."/>
            <person name="Park Y.-E."/>
            <person name="Jang D.-C."/>
            <person name="Im J.-S."/>
            <person name="Choi J.-G."/>
            <person name="Park H.-J."/>
            <person name="Lee G.-B."/>
            <person name="Lee Y.-G."/>
            <person name="Hong S.-Y."/>
            <person name="Cho K."/>
            <person name="Sohn K.H."/>
        </authorList>
    </citation>
    <scope>NUCLEOTIDE SEQUENCE</scope>
    <source>
        <strain evidence="2">KR_1_A1</strain>
        <strain evidence="3">KR_2_A2</strain>
    </source>
</reference>
<keyword evidence="2" id="KW-0969">Cilium</keyword>
<feature type="region of interest" description="Disordered" evidence="1">
    <location>
        <begin position="167"/>
        <end position="193"/>
    </location>
</feature>
<protein>
    <submittedName>
        <fullName evidence="2">Flagellar C1a complex subunit C1a-32 domain-containing protein</fullName>
    </submittedName>
    <submittedName>
        <fullName evidence="3">Flagellar C1a complex subunit C1a-32-containing protein</fullName>
    </submittedName>
</protein>
<accession>A0A833VUW5</accession>
<proteinExistence type="predicted"/>
<feature type="region of interest" description="Disordered" evidence="1">
    <location>
        <begin position="1"/>
        <end position="30"/>
    </location>
</feature>
<keyword evidence="2" id="KW-0966">Cell projection</keyword>
<evidence type="ECO:0000313" key="3">
    <source>
        <dbReference type="EMBL" id="KAF4138745.1"/>
    </source>
</evidence>
<keyword evidence="4" id="KW-1185">Reference proteome</keyword>
<dbReference type="InterPro" id="IPR032727">
    <property type="entry name" value="CLAMP"/>
</dbReference>
<gene>
    <name evidence="2" type="ORF">GN244_ATG18430</name>
    <name evidence="3" type="ORF">GN958_ATG12062</name>
</gene>
<comment type="caution">
    <text evidence="2">The sequence shown here is derived from an EMBL/GenBank/DDBJ whole genome shotgun (WGS) entry which is preliminary data.</text>
</comment>
<dbReference type="EMBL" id="JAACNO010001637">
    <property type="protein sequence ID" value="KAF4138745.1"/>
    <property type="molecule type" value="Genomic_DNA"/>
</dbReference>
<evidence type="ECO:0000313" key="2">
    <source>
        <dbReference type="EMBL" id="KAF4029824.1"/>
    </source>
</evidence>
<dbReference type="Proteomes" id="UP000602510">
    <property type="component" value="Unassembled WGS sequence"/>
</dbReference>
<feature type="region of interest" description="Disordered" evidence="1">
    <location>
        <begin position="232"/>
        <end position="252"/>
    </location>
</feature>
<dbReference type="PANTHER" id="PTHR28457">
    <property type="entry name" value="COILED-COIL DOMAIN-CONTAINING PROTEIN 189"/>
    <property type="match status" value="1"/>
</dbReference>
<keyword evidence="2" id="KW-0282">Flagellum</keyword>
<evidence type="ECO:0000256" key="1">
    <source>
        <dbReference type="SAM" id="MobiDB-lite"/>
    </source>
</evidence>
<organism evidence="2 4">
    <name type="scientific">Phytophthora infestans</name>
    <name type="common">Potato late blight agent</name>
    <name type="synonym">Botrytis infestans</name>
    <dbReference type="NCBI Taxonomy" id="4787"/>
    <lineage>
        <taxon>Eukaryota</taxon>
        <taxon>Sar</taxon>
        <taxon>Stramenopiles</taxon>
        <taxon>Oomycota</taxon>
        <taxon>Peronosporomycetes</taxon>
        <taxon>Peronosporales</taxon>
        <taxon>Peronosporaceae</taxon>
        <taxon>Phytophthora</taxon>
    </lineage>
</organism>
<feature type="compositionally biased region" description="Low complexity" evidence="1">
    <location>
        <begin position="179"/>
        <end position="188"/>
    </location>
</feature>
<dbReference type="Pfam" id="PF14769">
    <property type="entry name" value="CLAMP"/>
    <property type="match status" value="1"/>
</dbReference>
<feature type="compositionally biased region" description="Pro residues" evidence="1">
    <location>
        <begin position="10"/>
        <end position="30"/>
    </location>
</feature>